<dbReference type="EMBL" id="MGAF01000056">
    <property type="protein sequence ID" value="OGK39175.1"/>
    <property type="molecule type" value="Genomic_DNA"/>
</dbReference>
<evidence type="ECO:0000313" key="3">
    <source>
        <dbReference type="Proteomes" id="UP000179270"/>
    </source>
</evidence>
<sequence length="131" mass="15785">MVLTEKEVKKWINHLMKESQEAYDTSQDLFKSKKYHFALFFCHLTIEKSLKAKFLLQNKKFAPPVHDLVYIVKKLQIKLSQETLSQLTEINTFNLRARYDDYKREFYKKATSEYAKLWLKVTNNLLILFKK</sequence>
<accession>A0A1F7I739</accession>
<gene>
    <name evidence="2" type="ORF">A3A74_03710</name>
</gene>
<dbReference type="InterPro" id="IPR007842">
    <property type="entry name" value="HEPN_dom"/>
</dbReference>
<protein>
    <recommendedName>
        <fullName evidence="1">HEPN domain-containing protein</fullName>
    </recommendedName>
</protein>
<dbReference type="Pfam" id="PF05168">
    <property type="entry name" value="HEPN"/>
    <property type="match status" value="1"/>
</dbReference>
<dbReference type="SUPFAM" id="SSF81593">
    <property type="entry name" value="Nucleotidyltransferase substrate binding subunit/domain"/>
    <property type="match status" value="1"/>
</dbReference>
<dbReference type="Proteomes" id="UP000179270">
    <property type="component" value="Unassembled WGS sequence"/>
</dbReference>
<dbReference type="AlphaFoldDB" id="A0A1F7I739"/>
<comment type="caution">
    <text evidence="2">The sequence shown here is derived from an EMBL/GenBank/DDBJ whole genome shotgun (WGS) entry which is preliminary data.</text>
</comment>
<evidence type="ECO:0000259" key="1">
    <source>
        <dbReference type="PROSITE" id="PS50910"/>
    </source>
</evidence>
<organism evidence="2 3">
    <name type="scientific">Candidatus Roizmanbacteria bacterium RIFCSPLOWO2_01_FULL_35_13</name>
    <dbReference type="NCBI Taxonomy" id="1802055"/>
    <lineage>
        <taxon>Bacteria</taxon>
        <taxon>Candidatus Roizmaniibacteriota</taxon>
    </lineage>
</organism>
<feature type="domain" description="HEPN" evidence="1">
    <location>
        <begin position="16"/>
        <end position="125"/>
    </location>
</feature>
<dbReference type="PROSITE" id="PS50910">
    <property type="entry name" value="HEPN"/>
    <property type="match status" value="1"/>
</dbReference>
<reference evidence="2 3" key="1">
    <citation type="journal article" date="2016" name="Nat. Commun.">
        <title>Thousands of microbial genomes shed light on interconnected biogeochemical processes in an aquifer system.</title>
        <authorList>
            <person name="Anantharaman K."/>
            <person name="Brown C.T."/>
            <person name="Hug L.A."/>
            <person name="Sharon I."/>
            <person name="Castelle C.J."/>
            <person name="Probst A.J."/>
            <person name="Thomas B.C."/>
            <person name="Singh A."/>
            <person name="Wilkins M.J."/>
            <person name="Karaoz U."/>
            <person name="Brodie E.L."/>
            <person name="Williams K.H."/>
            <person name="Hubbard S.S."/>
            <person name="Banfield J.F."/>
        </authorList>
    </citation>
    <scope>NUCLEOTIDE SEQUENCE [LARGE SCALE GENOMIC DNA]</scope>
</reference>
<dbReference type="Gene3D" id="1.20.120.330">
    <property type="entry name" value="Nucleotidyltransferases domain 2"/>
    <property type="match status" value="1"/>
</dbReference>
<evidence type="ECO:0000313" key="2">
    <source>
        <dbReference type="EMBL" id="OGK39175.1"/>
    </source>
</evidence>
<proteinExistence type="predicted"/>
<dbReference type="STRING" id="1802055.A3A74_03710"/>
<name>A0A1F7I739_9BACT</name>
<dbReference type="SMART" id="SM00748">
    <property type="entry name" value="HEPN"/>
    <property type="match status" value="1"/>
</dbReference>